<dbReference type="EC" id="4.1.1.19" evidence="3"/>
<dbReference type="InterPro" id="IPR002985">
    <property type="entry name" value="Arg_decrbxlase"/>
</dbReference>
<dbReference type="Gene3D" id="3.20.20.10">
    <property type="entry name" value="Alanine racemase"/>
    <property type="match status" value="1"/>
</dbReference>
<comment type="catalytic activity">
    <reaction evidence="3">
        <text>L-arginine + H(+) = agmatine + CO2</text>
        <dbReference type="Rhea" id="RHEA:17641"/>
        <dbReference type="ChEBI" id="CHEBI:15378"/>
        <dbReference type="ChEBI" id="CHEBI:16526"/>
        <dbReference type="ChEBI" id="CHEBI:32682"/>
        <dbReference type="ChEBI" id="CHEBI:58145"/>
        <dbReference type="EC" id="4.1.1.19"/>
    </reaction>
</comment>
<gene>
    <name evidence="4" type="ORF">Fot_23601</name>
</gene>
<dbReference type="PANTHER" id="PTHR43295">
    <property type="entry name" value="ARGININE DECARBOXYLASE"/>
    <property type="match status" value="1"/>
</dbReference>
<accession>A0ABD1V100</accession>
<comment type="cofactor">
    <cofactor evidence="3">
        <name>Mg(2+)</name>
        <dbReference type="ChEBI" id="CHEBI:18420"/>
    </cofactor>
</comment>
<name>A0ABD1V100_9LAMI</name>
<comment type="cofactor">
    <cofactor evidence="1 3">
        <name>pyridoxal 5'-phosphate</name>
        <dbReference type="ChEBI" id="CHEBI:597326"/>
    </cofactor>
</comment>
<keyword evidence="3" id="KW-0745">Spermidine biosynthesis</keyword>
<proteinExistence type="inferred from homology"/>
<evidence type="ECO:0000256" key="3">
    <source>
        <dbReference type="RuleBase" id="RU003740"/>
    </source>
</evidence>
<keyword evidence="3" id="KW-0460">Magnesium</keyword>
<protein>
    <recommendedName>
        <fullName evidence="3">Arginine decarboxylase</fullName>
        <ecNumber evidence="3">4.1.1.19</ecNumber>
    </recommendedName>
</protein>
<keyword evidence="3" id="KW-0210">Decarboxylase</keyword>
<dbReference type="GO" id="GO:0008295">
    <property type="term" value="P:spermidine biosynthetic process"/>
    <property type="evidence" value="ECO:0007669"/>
    <property type="project" value="UniProtKB-KW"/>
</dbReference>
<reference evidence="5" key="1">
    <citation type="submission" date="2024-07" db="EMBL/GenBank/DDBJ databases">
        <title>Two chromosome-level genome assemblies of Korean endemic species Abeliophyllum distichum and Forsythia ovata (Oleaceae).</title>
        <authorList>
            <person name="Jang H."/>
        </authorList>
    </citation>
    <scope>NUCLEOTIDE SEQUENCE [LARGE SCALE GENOMIC DNA]</scope>
</reference>
<comment type="caution">
    <text evidence="4">The sequence shown here is derived from an EMBL/GenBank/DDBJ whole genome shotgun (WGS) entry which is preliminary data.</text>
</comment>
<dbReference type="Proteomes" id="UP001604277">
    <property type="component" value="Unassembled WGS sequence"/>
</dbReference>
<keyword evidence="2 3" id="KW-0663">Pyridoxal phosphate</keyword>
<dbReference type="SUPFAM" id="SSF51419">
    <property type="entry name" value="PLP-binding barrel"/>
    <property type="match status" value="1"/>
</dbReference>
<keyword evidence="5" id="KW-1185">Reference proteome</keyword>
<comment type="similarity">
    <text evidence="3">Belongs to the Orn/Lys/Arg decarboxylase class-II family. SpeA subfamily.</text>
</comment>
<evidence type="ECO:0000313" key="5">
    <source>
        <dbReference type="Proteomes" id="UP001604277"/>
    </source>
</evidence>
<keyword evidence="3" id="KW-0456">Lyase</keyword>
<dbReference type="PANTHER" id="PTHR43295:SF1">
    <property type="entry name" value="ARGININE DECARBOXYLASE 1, CHLOROPLASTIC-RELATED"/>
    <property type="match status" value="1"/>
</dbReference>
<evidence type="ECO:0000256" key="2">
    <source>
        <dbReference type="ARBA" id="ARBA00022898"/>
    </source>
</evidence>
<dbReference type="InterPro" id="IPR029066">
    <property type="entry name" value="PLP-binding_barrel"/>
</dbReference>
<sequence>MPNVYLALVARKLHLNIVIVLEQEEELDIVIDISRKLGVRPVIGVRAKHRTKHSGHFGSTSGEKGKFGLTTTQILRIVKRLEQYEMLDCLQLLHFEAVSTSSYQSSPMSFHGLQNLVERLPNDALADYRNLSHAAIRGDNDTCLLCVEQFKQRWCVCRCNGPYSFAVTHTAPSPPCGDVLQMMQFESHLMFETLKHRAEELANNDDDNLNGSIALASGQQTGEEKSPGCSCEGEGGGGGAHITLCYSVMLISYLALGPSSDAIKSTLQTVAEAKPSGCAEYSCCLDGAESKMGEIVYNTAAEMWGSLKRTCLSSTATISVVDKLAAIGQPVFCLDQISSLLHGLGSEYNAFVTSINNRPDEPTIE</sequence>
<evidence type="ECO:0000256" key="1">
    <source>
        <dbReference type="ARBA" id="ARBA00001933"/>
    </source>
</evidence>
<dbReference type="AlphaFoldDB" id="A0ABD1V100"/>
<dbReference type="PRINTS" id="PR01180">
    <property type="entry name" value="ARGDCRBXLASE"/>
</dbReference>
<organism evidence="4 5">
    <name type="scientific">Forsythia ovata</name>
    <dbReference type="NCBI Taxonomy" id="205694"/>
    <lineage>
        <taxon>Eukaryota</taxon>
        <taxon>Viridiplantae</taxon>
        <taxon>Streptophyta</taxon>
        <taxon>Embryophyta</taxon>
        <taxon>Tracheophyta</taxon>
        <taxon>Spermatophyta</taxon>
        <taxon>Magnoliopsida</taxon>
        <taxon>eudicotyledons</taxon>
        <taxon>Gunneridae</taxon>
        <taxon>Pentapetalae</taxon>
        <taxon>asterids</taxon>
        <taxon>lamiids</taxon>
        <taxon>Lamiales</taxon>
        <taxon>Oleaceae</taxon>
        <taxon>Forsythieae</taxon>
        <taxon>Forsythia</taxon>
    </lineage>
</organism>
<evidence type="ECO:0000313" key="4">
    <source>
        <dbReference type="EMBL" id="KAL2531000.1"/>
    </source>
</evidence>
<comment type="pathway">
    <text evidence="3">Amine and polyamine biosynthesis; agmatine biosynthesis; agmatine from L-arginine: step 1/1.</text>
</comment>
<dbReference type="GO" id="GO:0008792">
    <property type="term" value="F:arginine decarboxylase activity"/>
    <property type="evidence" value="ECO:0007669"/>
    <property type="project" value="UniProtKB-EC"/>
</dbReference>
<dbReference type="EMBL" id="JBFOLJ010000006">
    <property type="protein sequence ID" value="KAL2531000.1"/>
    <property type="molecule type" value="Genomic_DNA"/>
</dbReference>